<dbReference type="RefSeq" id="WP_150650956.1">
    <property type="nucleotide sequence ID" value="NZ_CABVHJ010000009.1"/>
</dbReference>
<evidence type="ECO:0000313" key="2">
    <source>
        <dbReference type="EMBL" id="VVM96381.1"/>
    </source>
</evidence>
<feature type="region of interest" description="Disordered" evidence="1">
    <location>
        <begin position="1"/>
        <end position="25"/>
    </location>
</feature>
<feature type="compositionally biased region" description="Basic and acidic residues" evidence="1">
    <location>
        <begin position="14"/>
        <end position="25"/>
    </location>
</feature>
<sequence length="122" mass="13396">MFKATPNPPGTDPIPHDPTLESQKTKEAIDRALDYYLRPEALGAPPSSPKFRPVYLVDPTLDDETLLVEASESLSYAHAMAGNIANSIGGPERKPLLALQQVIMLNELLVNRLLDKLKLPPQ</sequence>
<evidence type="ECO:0000313" key="3">
    <source>
        <dbReference type="Proteomes" id="UP000327167"/>
    </source>
</evidence>
<dbReference type="EMBL" id="CABVHJ010000009">
    <property type="protein sequence ID" value="VVM96381.1"/>
    <property type="molecule type" value="Genomic_DNA"/>
</dbReference>
<reference evidence="2 3" key="1">
    <citation type="submission" date="2019-09" db="EMBL/GenBank/DDBJ databases">
        <authorList>
            <person name="Chandra G."/>
            <person name="Truman W A."/>
        </authorList>
    </citation>
    <scope>NUCLEOTIDE SEQUENCE [LARGE SCALE GENOMIC DNA]</scope>
    <source>
        <strain evidence="2">PS655</strain>
    </source>
</reference>
<name>A0A5E6TSM9_PSEFL</name>
<proteinExistence type="predicted"/>
<dbReference type="AlphaFoldDB" id="A0A5E6TSM9"/>
<dbReference type="Proteomes" id="UP000327167">
    <property type="component" value="Unassembled WGS sequence"/>
</dbReference>
<organism evidence="2 3">
    <name type="scientific">Pseudomonas fluorescens</name>
    <dbReference type="NCBI Taxonomy" id="294"/>
    <lineage>
        <taxon>Bacteria</taxon>
        <taxon>Pseudomonadati</taxon>
        <taxon>Pseudomonadota</taxon>
        <taxon>Gammaproteobacteria</taxon>
        <taxon>Pseudomonadales</taxon>
        <taxon>Pseudomonadaceae</taxon>
        <taxon>Pseudomonas</taxon>
    </lineage>
</organism>
<evidence type="ECO:0000256" key="1">
    <source>
        <dbReference type="SAM" id="MobiDB-lite"/>
    </source>
</evidence>
<gene>
    <name evidence="2" type="ORF">PS655_03084</name>
</gene>
<accession>A0A5E6TSM9</accession>
<evidence type="ECO:0008006" key="4">
    <source>
        <dbReference type="Google" id="ProtNLM"/>
    </source>
</evidence>
<dbReference type="Pfam" id="PF19619">
    <property type="entry name" value="DUF6124"/>
    <property type="match status" value="1"/>
</dbReference>
<protein>
    <recommendedName>
        <fullName evidence="4">DUF3077 domain-containing protein</fullName>
    </recommendedName>
</protein>
<feature type="compositionally biased region" description="Pro residues" evidence="1">
    <location>
        <begin position="1"/>
        <end position="12"/>
    </location>
</feature>